<feature type="transmembrane region" description="Helical" evidence="1">
    <location>
        <begin position="111"/>
        <end position="129"/>
    </location>
</feature>
<name>A0A450YHG3_9GAMM</name>
<proteinExistence type="predicted"/>
<protein>
    <submittedName>
        <fullName evidence="2">Uncharacterized protein</fullName>
    </submittedName>
</protein>
<dbReference type="AlphaFoldDB" id="A0A450YHG3"/>
<evidence type="ECO:0000256" key="1">
    <source>
        <dbReference type="SAM" id="Phobius"/>
    </source>
</evidence>
<feature type="transmembrane region" description="Helical" evidence="1">
    <location>
        <begin position="66"/>
        <end position="86"/>
    </location>
</feature>
<evidence type="ECO:0000313" key="2">
    <source>
        <dbReference type="EMBL" id="VFK40998.1"/>
    </source>
</evidence>
<reference evidence="2" key="1">
    <citation type="submission" date="2019-02" db="EMBL/GenBank/DDBJ databases">
        <authorList>
            <person name="Gruber-Vodicka R. H."/>
            <person name="Seah K. B. B."/>
        </authorList>
    </citation>
    <scope>NUCLEOTIDE SEQUENCE</scope>
    <source>
        <strain evidence="2">BECK_BZ125</strain>
    </source>
</reference>
<dbReference type="EMBL" id="CAADFT010000009">
    <property type="protein sequence ID" value="VFK40998.1"/>
    <property type="molecule type" value="Genomic_DNA"/>
</dbReference>
<organism evidence="2">
    <name type="scientific">Candidatus Kentrum sp. TC</name>
    <dbReference type="NCBI Taxonomy" id="2126339"/>
    <lineage>
        <taxon>Bacteria</taxon>
        <taxon>Pseudomonadati</taxon>
        <taxon>Pseudomonadota</taxon>
        <taxon>Gammaproteobacteria</taxon>
        <taxon>Candidatus Kentrum</taxon>
    </lineage>
</organism>
<keyword evidence="1" id="KW-0472">Membrane</keyword>
<gene>
    <name evidence="2" type="ORF">BECKTC1821E_GA0114239_100911</name>
</gene>
<keyword evidence="1" id="KW-0812">Transmembrane</keyword>
<sequence length="136" mass="14988">MTDKSEEKTTDKSSVVPLKIETASDAGKGPIRVMMEVAENEKLSDQDRATLISYAQTRFTNRRRMAYVALCALIFSLAFLFVAAFVDGFTECVKCKTCTGILDSIKKVEAVIIWIEGFLATIVAAYYGVSAWRPGS</sequence>
<keyword evidence="1" id="KW-1133">Transmembrane helix</keyword>
<accession>A0A450YHG3</accession>